<dbReference type="OrthoDB" id="10555759at2759"/>
<evidence type="ECO:0000256" key="1">
    <source>
        <dbReference type="SAM" id="MobiDB-lite"/>
    </source>
</evidence>
<evidence type="ECO:0000313" key="3">
    <source>
        <dbReference type="Proteomes" id="UP000240760"/>
    </source>
</evidence>
<gene>
    <name evidence="2" type="ORF">M440DRAFT_1306424</name>
</gene>
<protein>
    <submittedName>
        <fullName evidence="2">Uncharacterized protein</fullName>
    </submittedName>
</protein>
<dbReference type="EMBL" id="KZ679128">
    <property type="protein sequence ID" value="PTB79480.1"/>
    <property type="molecule type" value="Genomic_DNA"/>
</dbReference>
<dbReference type="AlphaFoldDB" id="A0A2T4CD50"/>
<dbReference type="Proteomes" id="UP000240760">
    <property type="component" value="Unassembled WGS sequence"/>
</dbReference>
<reference evidence="2 3" key="1">
    <citation type="submission" date="2016-07" db="EMBL/GenBank/DDBJ databases">
        <title>Multiple horizontal gene transfer events from other fungi enriched the ability of initially mycotrophic Trichoderma (Ascomycota) to feed on dead plant biomass.</title>
        <authorList>
            <consortium name="DOE Joint Genome Institute"/>
            <person name="Aerts A."/>
            <person name="Atanasova L."/>
            <person name="Chenthamara K."/>
            <person name="Zhang J."/>
            <person name="Grujic M."/>
            <person name="Henrissat B."/>
            <person name="Kuo A."/>
            <person name="Salamov A."/>
            <person name="Lipzen A."/>
            <person name="Labutti K."/>
            <person name="Barry K."/>
            <person name="Miao Y."/>
            <person name="Rahimi M.J."/>
            <person name="Shen Q."/>
            <person name="Grigoriev I.V."/>
            <person name="Kubicek C.P."/>
            <person name="Druzhinina I.S."/>
        </authorList>
    </citation>
    <scope>NUCLEOTIDE SEQUENCE [LARGE SCALE GENOMIC DNA]</scope>
    <source>
        <strain evidence="2 3">ATCC 18648</strain>
    </source>
</reference>
<organism evidence="2 3">
    <name type="scientific">Trichoderma longibrachiatum ATCC 18648</name>
    <dbReference type="NCBI Taxonomy" id="983965"/>
    <lineage>
        <taxon>Eukaryota</taxon>
        <taxon>Fungi</taxon>
        <taxon>Dikarya</taxon>
        <taxon>Ascomycota</taxon>
        <taxon>Pezizomycotina</taxon>
        <taxon>Sordariomycetes</taxon>
        <taxon>Hypocreomycetidae</taxon>
        <taxon>Hypocreales</taxon>
        <taxon>Hypocreaceae</taxon>
        <taxon>Trichoderma</taxon>
    </lineage>
</organism>
<sequence length="63" mass="6884">RGQIRFEISASLCTPRDLASSKLLWQPGGEGGRLGPSQPYECEPQVSNPFARIQPQSGAPRIF</sequence>
<evidence type="ECO:0000313" key="2">
    <source>
        <dbReference type="EMBL" id="PTB79480.1"/>
    </source>
</evidence>
<feature type="region of interest" description="Disordered" evidence="1">
    <location>
        <begin position="24"/>
        <end position="63"/>
    </location>
</feature>
<feature type="non-terminal residue" evidence="2">
    <location>
        <position position="63"/>
    </location>
</feature>
<proteinExistence type="predicted"/>
<keyword evidence="3" id="KW-1185">Reference proteome</keyword>
<name>A0A2T4CD50_TRILO</name>
<accession>A0A2T4CD50</accession>
<feature type="non-terminal residue" evidence="2">
    <location>
        <position position="1"/>
    </location>
</feature>